<gene>
    <name evidence="3" type="ORF">GJB61_07690</name>
</gene>
<evidence type="ECO:0000256" key="1">
    <source>
        <dbReference type="ARBA" id="ARBA00009589"/>
    </source>
</evidence>
<dbReference type="EMBL" id="WJXB01000002">
    <property type="protein sequence ID" value="MRN52879.1"/>
    <property type="molecule type" value="Genomic_DNA"/>
</dbReference>
<dbReference type="SFLD" id="SFLDS00003">
    <property type="entry name" value="Haloacid_Dehalogenase"/>
    <property type="match status" value="1"/>
</dbReference>
<dbReference type="SFLD" id="SFLDG01146">
    <property type="entry name" value="C1.2.2"/>
    <property type="match status" value="1"/>
</dbReference>
<dbReference type="Gene3D" id="3.40.50.1000">
    <property type="entry name" value="HAD superfamily/HAD-like"/>
    <property type="match status" value="1"/>
</dbReference>
<reference evidence="3 4" key="1">
    <citation type="submission" date="2019-11" db="EMBL/GenBank/DDBJ databases">
        <title>Paenibacillus monticola sp. nov., a novel PGPR strain isolated from mountain sample in China.</title>
        <authorList>
            <person name="Zhao Q."/>
            <person name="Li H.-P."/>
            <person name="Zhang J.-L."/>
        </authorList>
    </citation>
    <scope>NUCLEOTIDE SEQUENCE [LARGE SCALE GENOMIC DNA]</scope>
    <source>
        <strain evidence="3 4">LC-T2</strain>
    </source>
</reference>
<evidence type="ECO:0000313" key="4">
    <source>
        <dbReference type="Proteomes" id="UP000463051"/>
    </source>
</evidence>
<dbReference type="Proteomes" id="UP000463051">
    <property type="component" value="Unassembled WGS sequence"/>
</dbReference>
<feature type="active site" description="Nucleophile" evidence="2">
    <location>
        <position position="7"/>
    </location>
</feature>
<protein>
    <submittedName>
        <fullName evidence="3">5'-3'-deoxyribonucleotidase</fullName>
    </submittedName>
</protein>
<comment type="similarity">
    <text evidence="1">Belongs to the 5'(3')-deoxyribonucleotidase family.</text>
</comment>
<evidence type="ECO:0000313" key="3">
    <source>
        <dbReference type="EMBL" id="MRN52879.1"/>
    </source>
</evidence>
<dbReference type="GO" id="GO:0008253">
    <property type="term" value="F:5'-nucleotidase activity"/>
    <property type="evidence" value="ECO:0007669"/>
    <property type="project" value="InterPro"/>
</dbReference>
<accession>A0A7X2H3K0</accession>
<dbReference type="InterPro" id="IPR010708">
    <property type="entry name" value="5'(3')-deoxyribonucleotidase"/>
</dbReference>
<proteinExistence type="inferred from homology"/>
<keyword evidence="4" id="KW-1185">Reference proteome</keyword>
<dbReference type="AlphaFoldDB" id="A0A7X2H3K0"/>
<sequence>MKRIAIDMDEVIADFNPKHLRLYNQDYKDNLTLEDLKGGRLAVLRPHLASEITEYLRDPSFFRDLEVVKDSQRVIQSLSQEYEIYITTAAMEFPSSFTAKYEWLREHFDFLDVLNFVFCGDKSIIRADYLIDDNASHFEHFSGQGVLFTAPHNWNVTGYDRVNNWQEVQQYFLK</sequence>
<dbReference type="InterPro" id="IPR036412">
    <property type="entry name" value="HAD-like_sf"/>
</dbReference>
<dbReference type="PANTHER" id="PTHR16504">
    <property type="entry name" value="5'(3')-DEOXYRIBONUCLEOTIDASE"/>
    <property type="match status" value="1"/>
</dbReference>
<dbReference type="SFLD" id="SFLDG01126">
    <property type="entry name" value="C1.2:_Nucleotidase_Like"/>
    <property type="match status" value="1"/>
</dbReference>
<name>A0A7X2H3K0_9BACL</name>
<dbReference type="Pfam" id="PF06941">
    <property type="entry name" value="NT5C"/>
    <property type="match status" value="1"/>
</dbReference>
<dbReference type="GO" id="GO:0009223">
    <property type="term" value="P:pyrimidine deoxyribonucleotide catabolic process"/>
    <property type="evidence" value="ECO:0007669"/>
    <property type="project" value="TreeGrafter"/>
</dbReference>
<dbReference type="RefSeq" id="WP_154117874.1">
    <property type="nucleotide sequence ID" value="NZ_WJXB01000002.1"/>
</dbReference>
<evidence type="ECO:0000256" key="2">
    <source>
        <dbReference type="PIRSR" id="PIRSR610708-1"/>
    </source>
</evidence>
<organism evidence="3 4">
    <name type="scientific">Paenibacillus monticola</name>
    <dbReference type="NCBI Taxonomy" id="2666075"/>
    <lineage>
        <taxon>Bacteria</taxon>
        <taxon>Bacillati</taxon>
        <taxon>Bacillota</taxon>
        <taxon>Bacilli</taxon>
        <taxon>Bacillales</taxon>
        <taxon>Paenibacillaceae</taxon>
        <taxon>Paenibacillus</taxon>
    </lineage>
</organism>
<dbReference type="Gene3D" id="1.10.40.40">
    <property type="entry name" value="Deoxyribonucleotidase, domain 2"/>
    <property type="match status" value="1"/>
</dbReference>
<feature type="active site" description="Proton donor" evidence="2">
    <location>
        <position position="9"/>
    </location>
</feature>
<comment type="caution">
    <text evidence="3">The sequence shown here is derived from an EMBL/GenBank/DDBJ whole genome shotgun (WGS) entry which is preliminary data.</text>
</comment>
<dbReference type="PANTHER" id="PTHR16504:SF4">
    <property type="entry name" value="5'(3')-DEOXYRIBONUCLEOTIDASE"/>
    <property type="match status" value="1"/>
</dbReference>
<dbReference type="SUPFAM" id="SSF56784">
    <property type="entry name" value="HAD-like"/>
    <property type="match status" value="1"/>
</dbReference>
<dbReference type="InterPro" id="IPR023214">
    <property type="entry name" value="HAD_sf"/>
</dbReference>